<organism evidence="3">
    <name type="scientific">Anopheles triannulatus</name>
    <dbReference type="NCBI Taxonomy" id="58253"/>
    <lineage>
        <taxon>Eukaryota</taxon>
        <taxon>Metazoa</taxon>
        <taxon>Ecdysozoa</taxon>
        <taxon>Arthropoda</taxon>
        <taxon>Hexapoda</taxon>
        <taxon>Insecta</taxon>
        <taxon>Pterygota</taxon>
        <taxon>Neoptera</taxon>
        <taxon>Endopterygota</taxon>
        <taxon>Diptera</taxon>
        <taxon>Nematocera</taxon>
        <taxon>Culicoidea</taxon>
        <taxon>Culicidae</taxon>
        <taxon>Anophelinae</taxon>
        <taxon>Anopheles</taxon>
    </lineage>
</organism>
<accession>A0A2M4B4V8</accession>
<proteinExistence type="predicted"/>
<name>A0A2M4B4V8_9DIPT</name>
<feature type="signal peptide" evidence="2">
    <location>
        <begin position="1"/>
        <end position="19"/>
    </location>
</feature>
<keyword evidence="2" id="KW-0732">Signal</keyword>
<protein>
    <submittedName>
        <fullName evidence="3">Putative secreted protein</fullName>
    </submittedName>
</protein>
<evidence type="ECO:0000256" key="2">
    <source>
        <dbReference type="SAM" id="SignalP"/>
    </source>
</evidence>
<evidence type="ECO:0000313" key="3">
    <source>
        <dbReference type="EMBL" id="MBW48085.1"/>
    </source>
</evidence>
<feature type="chain" id="PRO_5014811515" evidence="2">
    <location>
        <begin position="20"/>
        <end position="72"/>
    </location>
</feature>
<dbReference type="AlphaFoldDB" id="A0A2M4B4V8"/>
<dbReference type="EMBL" id="GGFK01014764">
    <property type="protein sequence ID" value="MBW48085.1"/>
    <property type="molecule type" value="Transcribed_RNA"/>
</dbReference>
<sequence>MKSCWRCYFVLHLLQPLTAKMRGSWMQMIRLQPKKHLLHYRRLLPEPPSGYPKHCHRAGHVSSVKQRPPPED</sequence>
<feature type="region of interest" description="Disordered" evidence="1">
    <location>
        <begin position="49"/>
        <end position="72"/>
    </location>
</feature>
<reference evidence="3" key="1">
    <citation type="submission" date="2018-01" db="EMBL/GenBank/DDBJ databases">
        <title>An insight into the sialome of Amazonian anophelines.</title>
        <authorList>
            <person name="Ribeiro J.M."/>
            <person name="Scarpassa V."/>
            <person name="Calvo E."/>
        </authorList>
    </citation>
    <scope>NUCLEOTIDE SEQUENCE</scope>
    <source>
        <tissue evidence="3">Salivary glands</tissue>
    </source>
</reference>
<evidence type="ECO:0000256" key="1">
    <source>
        <dbReference type="SAM" id="MobiDB-lite"/>
    </source>
</evidence>